<gene>
    <name evidence="2" type="ORF">GCM10009775_07510</name>
</gene>
<evidence type="ECO:0000259" key="1">
    <source>
        <dbReference type="Pfam" id="PF00248"/>
    </source>
</evidence>
<dbReference type="InterPro" id="IPR020471">
    <property type="entry name" value="AKR"/>
</dbReference>
<name>A0ABN2PCZ3_9MICO</name>
<feature type="domain" description="NADP-dependent oxidoreductase" evidence="1">
    <location>
        <begin position="35"/>
        <end position="319"/>
    </location>
</feature>
<dbReference type="Gene3D" id="3.20.20.100">
    <property type="entry name" value="NADP-dependent oxidoreductase domain"/>
    <property type="match status" value="1"/>
</dbReference>
<dbReference type="InterPro" id="IPR023210">
    <property type="entry name" value="NADP_OxRdtase_dom"/>
</dbReference>
<dbReference type="EMBL" id="BAAAOF010000002">
    <property type="protein sequence ID" value="GAA1917569.1"/>
    <property type="molecule type" value="Genomic_DNA"/>
</dbReference>
<dbReference type="PANTHER" id="PTHR42686:SF1">
    <property type="entry name" value="GH17980P-RELATED"/>
    <property type="match status" value="1"/>
</dbReference>
<reference evidence="2 3" key="1">
    <citation type="journal article" date="2019" name="Int. J. Syst. Evol. Microbiol.">
        <title>The Global Catalogue of Microorganisms (GCM) 10K type strain sequencing project: providing services to taxonomists for standard genome sequencing and annotation.</title>
        <authorList>
            <consortium name="The Broad Institute Genomics Platform"/>
            <consortium name="The Broad Institute Genome Sequencing Center for Infectious Disease"/>
            <person name="Wu L."/>
            <person name="Ma J."/>
        </authorList>
    </citation>
    <scope>NUCLEOTIDE SEQUENCE [LARGE SCALE GENOMIC DNA]</scope>
    <source>
        <strain evidence="2 3">JCM 14900</strain>
    </source>
</reference>
<dbReference type="SUPFAM" id="SSF51430">
    <property type="entry name" value="NAD(P)-linked oxidoreductase"/>
    <property type="match status" value="1"/>
</dbReference>
<keyword evidence="3" id="KW-1185">Reference proteome</keyword>
<comment type="caution">
    <text evidence="2">The sequence shown here is derived from an EMBL/GenBank/DDBJ whole genome shotgun (WGS) entry which is preliminary data.</text>
</comment>
<dbReference type="Proteomes" id="UP001501343">
    <property type="component" value="Unassembled WGS sequence"/>
</dbReference>
<dbReference type="CDD" id="cd19090">
    <property type="entry name" value="AKR_AKR15A-like"/>
    <property type="match status" value="1"/>
</dbReference>
<sequence length="331" mass="35327">MTFEDATITPAADFAPGGMRWLRPAGATGLTVTALGLGGAPLSSMPEVLGYEVPRDRAVDLVEAVLRSPIAVIDTSNGYNDGESERRIGAALRRSDGGTSTLIVTKVDARGRDYSGTRVRESVDESAERLGMDFLPLVHLHDPEFFEFEEITAPGGAVDTLVALKAEGRIGSIGVAGGHAPTMQRYVDLGVFDALLVHNRLTLVDRSAETVAADAKRRGMAVFNAAVFGGGILAAPRAGRDTYAYRPASPVLLASISAMADLCDEYGIELGAAAIQASLREPLVDCTLVGMSRPERVEWTLDAVSRPIPDDFWNRVEALRPAPKHWVDAQN</sequence>
<dbReference type="InterPro" id="IPR036812">
    <property type="entry name" value="NAD(P)_OxRdtase_dom_sf"/>
</dbReference>
<accession>A0ABN2PCZ3</accession>
<organism evidence="2 3">
    <name type="scientific">Microbacterium aoyamense</name>
    <dbReference type="NCBI Taxonomy" id="344166"/>
    <lineage>
        <taxon>Bacteria</taxon>
        <taxon>Bacillati</taxon>
        <taxon>Actinomycetota</taxon>
        <taxon>Actinomycetes</taxon>
        <taxon>Micrococcales</taxon>
        <taxon>Microbacteriaceae</taxon>
        <taxon>Microbacterium</taxon>
    </lineage>
</organism>
<evidence type="ECO:0000313" key="3">
    <source>
        <dbReference type="Proteomes" id="UP001501343"/>
    </source>
</evidence>
<dbReference type="RefSeq" id="WP_248145595.1">
    <property type="nucleotide sequence ID" value="NZ_BAAAOF010000002.1"/>
</dbReference>
<dbReference type="Pfam" id="PF00248">
    <property type="entry name" value="Aldo_ket_red"/>
    <property type="match status" value="1"/>
</dbReference>
<evidence type="ECO:0000313" key="2">
    <source>
        <dbReference type="EMBL" id="GAA1917569.1"/>
    </source>
</evidence>
<protein>
    <submittedName>
        <fullName evidence="2">Aldo/keto reductase</fullName>
    </submittedName>
</protein>
<dbReference type="PANTHER" id="PTHR42686">
    <property type="entry name" value="GH17980P-RELATED"/>
    <property type="match status" value="1"/>
</dbReference>
<proteinExistence type="predicted"/>